<feature type="region of interest" description="Disordered" evidence="1">
    <location>
        <begin position="131"/>
        <end position="163"/>
    </location>
</feature>
<sequence>MAGFFRVHADYVGRVGVEVGIFVAVDHLRRAGMLSEAEEDLYFDIDDWFRDALPVPPLYTDGNTLGAVTWFRRSVRARSDFVERIATLRGILTTHGVPHRESTSDDPGRIVYEDDHQVGVVPPARRPVTPLPFPPFPPGTVLGPTTAGSKRHLARKAARPEEA</sequence>
<dbReference type="EMBL" id="CP074133">
    <property type="protein sequence ID" value="QUX25050.1"/>
    <property type="molecule type" value="Genomic_DNA"/>
</dbReference>
<gene>
    <name evidence="2" type="ORF">KGD84_12760</name>
</gene>
<name>A0ABX8BS27_9ACTN</name>
<protein>
    <submittedName>
        <fullName evidence="2">Uncharacterized protein</fullName>
    </submittedName>
</protein>
<reference evidence="2 3" key="1">
    <citation type="submission" date="2021-05" db="EMBL/GenBank/DDBJ databases">
        <title>Direct Submission.</title>
        <authorList>
            <person name="Li K."/>
            <person name="Gao J."/>
        </authorList>
    </citation>
    <scope>NUCLEOTIDE SEQUENCE [LARGE SCALE GENOMIC DNA]</scope>
    <source>
        <strain evidence="2 3">Mg02</strain>
    </source>
</reference>
<evidence type="ECO:0000256" key="1">
    <source>
        <dbReference type="SAM" id="MobiDB-lite"/>
    </source>
</evidence>
<keyword evidence="3" id="KW-1185">Reference proteome</keyword>
<evidence type="ECO:0000313" key="2">
    <source>
        <dbReference type="EMBL" id="QUX25050.1"/>
    </source>
</evidence>
<dbReference type="RefSeq" id="WP_220560536.1">
    <property type="nucleotide sequence ID" value="NZ_CP074133.1"/>
</dbReference>
<evidence type="ECO:0000313" key="3">
    <source>
        <dbReference type="Proteomes" id="UP000676079"/>
    </source>
</evidence>
<dbReference type="Proteomes" id="UP000676079">
    <property type="component" value="Chromosome"/>
</dbReference>
<accession>A0ABX8BS27</accession>
<organism evidence="2 3">
    <name type="scientific">Nocardiopsis changdeensis</name>
    <dbReference type="NCBI Taxonomy" id="2831969"/>
    <lineage>
        <taxon>Bacteria</taxon>
        <taxon>Bacillati</taxon>
        <taxon>Actinomycetota</taxon>
        <taxon>Actinomycetes</taxon>
        <taxon>Streptosporangiales</taxon>
        <taxon>Nocardiopsidaceae</taxon>
        <taxon>Nocardiopsis</taxon>
    </lineage>
</organism>
<proteinExistence type="predicted"/>